<evidence type="ECO:0000256" key="6">
    <source>
        <dbReference type="ARBA" id="ARBA00022676"/>
    </source>
</evidence>
<keyword evidence="8 12" id="KW-0812">Transmembrane</keyword>
<evidence type="ECO:0000256" key="7">
    <source>
        <dbReference type="ARBA" id="ARBA00022679"/>
    </source>
</evidence>
<keyword evidence="9 12" id="KW-0256">Endoplasmic reticulum</keyword>
<gene>
    <name evidence="13" type="ORF">COEREDRAFT_6955</name>
</gene>
<dbReference type="Proteomes" id="UP000242474">
    <property type="component" value="Unassembled WGS sequence"/>
</dbReference>
<evidence type="ECO:0000256" key="4">
    <source>
        <dbReference type="ARBA" id="ARBA00013795"/>
    </source>
</evidence>
<dbReference type="UniPathway" id="UPA00196"/>
<feature type="transmembrane region" description="Helical" evidence="12">
    <location>
        <begin position="247"/>
        <end position="267"/>
    </location>
</feature>
<dbReference type="GO" id="GO:0006506">
    <property type="term" value="P:GPI anchor biosynthetic process"/>
    <property type="evidence" value="ECO:0007669"/>
    <property type="project" value="UniProtKB-UniPathway"/>
</dbReference>
<comment type="similarity">
    <text evidence="3 12">Belongs to the PIGV family.</text>
</comment>
<dbReference type="PANTHER" id="PTHR12468">
    <property type="entry name" value="GPI MANNOSYLTRANSFERASE 2"/>
    <property type="match status" value="1"/>
</dbReference>
<keyword evidence="7 12" id="KW-0808">Transferase</keyword>
<dbReference type="InterPro" id="IPR007315">
    <property type="entry name" value="PIG-V/Gpi18"/>
</dbReference>
<dbReference type="GO" id="GO:0004376">
    <property type="term" value="F:GPI mannosyltransferase activity"/>
    <property type="evidence" value="ECO:0007669"/>
    <property type="project" value="InterPro"/>
</dbReference>
<keyword evidence="14" id="KW-1185">Reference proteome</keyword>
<reference evidence="13 14" key="1">
    <citation type="journal article" date="2015" name="Genome Biol. Evol.">
        <title>Phylogenomic analyses indicate that early fungi evolved digesting cell walls of algal ancestors of land plants.</title>
        <authorList>
            <person name="Chang Y."/>
            <person name="Wang S."/>
            <person name="Sekimoto S."/>
            <person name="Aerts A.L."/>
            <person name="Choi C."/>
            <person name="Clum A."/>
            <person name="LaButti K.M."/>
            <person name="Lindquist E.A."/>
            <person name="Yee Ngan C."/>
            <person name="Ohm R.A."/>
            <person name="Salamov A.A."/>
            <person name="Grigoriev I.V."/>
            <person name="Spatafora J.W."/>
            <person name="Berbee M.L."/>
        </authorList>
    </citation>
    <scope>NUCLEOTIDE SEQUENCE [LARGE SCALE GENOMIC DNA]</scope>
    <source>
        <strain evidence="13 14">NRRL 1564</strain>
    </source>
</reference>
<feature type="transmembrane region" description="Helical" evidence="12">
    <location>
        <begin position="125"/>
        <end position="145"/>
    </location>
</feature>
<dbReference type="Pfam" id="PF04188">
    <property type="entry name" value="Mannosyl_trans2"/>
    <property type="match status" value="1"/>
</dbReference>
<keyword evidence="5 12" id="KW-0337">GPI-anchor biosynthesis</keyword>
<dbReference type="GO" id="GO:0000009">
    <property type="term" value="F:alpha-1,6-mannosyltransferase activity"/>
    <property type="evidence" value="ECO:0007669"/>
    <property type="project" value="InterPro"/>
</dbReference>
<accession>A0A2G5BGV0</accession>
<keyword evidence="11 12" id="KW-0472">Membrane</keyword>
<feature type="transmembrane region" description="Helical" evidence="12">
    <location>
        <begin position="319"/>
        <end position="337"/>
    </location>
</feature>
<keyword evidence="6 12" id="KW-0328">Glycosyltransferase</keyword>
<dbReference type="EMBL" id="KZ303491">
    <property type="protein sequence ID" value="PIA18221.1"/>
    <property type="molecule type" value="Genomic_DNA"/>
</dbReference>
<protein>
    <recommendedName>
        <fullName evidence="4 12">GPI mannosyltransferase 2</fullName>
        <ecNumber evidence="12">2.4.1.-</ecNumber>
    </recommendedName>
</protein>
<dbReference type="GO" id="GO:0031501">
    <property type="term" value="C:mannosyltransferase complex"/>
    <property type="evidence" value="ECO:0007669"/>
    <property type="project" value="TreeGrafter"/>
</dbReference>
<keyword evidence="10 12" id="KW-1133">Transmembrane helix</keyword>
<evidence type="ECO:0000256" key="9">
    <source>
        <dbReference type="ARBA" id="ARBA00022824"/>
    </source>
</evidence>
<dbReference type="GO" id="GO:0005789">
    <property type="term" value="C:endoplasmic reticulum membrane"/>
    <property type="evidence" value="ECO:0007669"/>
    <property type="project" value="UniProtKB-SubCell"/>
</dbReference>
<feature type="transmembrane region" description="Helical" evidence="12">
    <location>
        <begin position="95"/>
        <end position="118"/>
    </location>
</feature>
<evidence type="ECO:0000256" key="12">
    <source>
        <dbReference type="RuleBase" id="RU363112"/>
    </source>
</evidence>
<dbReference type="AlphaFoldDB" id="A0A2G5BGV0"/>
<feature type="transmembrane region" description="Helical" evidence="12">
    <location>
        <begin position="421"/>
        <end position="442"/>
    </location>
</feature>
<evidence type="ECO:0000256" key="10">
    <source>
        <dbReference type="ARBA" id="ARBA00022989"/>
    </source>
</evidence>
<comment type="pathway">
    <text evidence="2 12">Glycolipid biosynthesis; glycosylphosphatidylinositol-anchor biosynthesis.</text>
</comment>
<sequence>MQTTAPTRRSTTVVRSRRWALVRYAALSRVASLTLGVVANLVIDDYDASAQLVLSSGGSLPVQVLRLLARVVMRWDAFYFVHIADVGYVYEQEHAFFPLLPILMRLVTRTALTPLVVLVGRQETLALAGAAISSVCFALAAVALYDLGRVTLHNERMAYVAALLFVWAPSNMFMSAVYTESLFAWLVFTALQHIARHQHFRASLWLCASSLCRSNGVVYAGFIVWDLLVRREAWIGGGGCRQTLVRVVRAAIAVAVSVLGFVAFQVYGHRTHCLQTLHPDTGHRPYCGGLPATVYGFVQDAYWDVGFLRYYTWQQLPNFVLAAPMIVLSAAGLMTYASHDLLRVLTLGWKTHPRSRAAASAESTAFFCDGLLAHVYLWGLLLAVAITAMHVQVITRFFSGVPVVFWFAAHAVGNGGRWQRWAVVGYFAAYGLAGAVLFSNFFPPA</sequence>
<evidence type="ECO:0000256" key="3">
    <source>
        <dbReference type="ARBA" id="ARBA00008698"/>
    </source>
</evidence>
<comment type="function">
    <text evidence="12">Mannosyltransferase involved in glycosylphosphatidylinositol-anchor biosynthesis.</text>
</comment>
<evidence type="ECO:0000256" key="2">
    <source>
        <dbReference type="ARBA" id="ARBA00004687"/>
    </source>
</evidence>
<evidence type="ECO:0000256" key="5">
    <source>
        <dbReference type="ARBA" id="ARBA00022502"/>
    </source>
</evidence>
<name>A0A2G5BGV0_COERN</name>
<dbReference type="EC" id="2.4.1.-" evidence="12"/>
<evidence type="ECO:0000313" key="13">
    <source>
        <dbReference type="EMBL" id="PIA18221.1"/>
    </source>
</evidence>
<feature type="transmembrane region" description="Helical" evidence="12">
    <location>
        <begin position="202"/>
        <end position="227"/>
    </location>
</feature>
<feature type="transmembrane region" description="Helical" evidence="12">
    <location>
        <begin position="157"/>
        <end position="190"/>
    </location>
</feature>
<proteinExistence type="inferred from homology"/>
<feature type="transmembrane region" description="Helical" evidence="12">
    <location>
        <begin position="376"/>
        <end position="409"/>
    </location>
</feature>
<evidence type="ECO:0000256" key="8">
    <source>
        <dbReference type="ARBA" id="ARBA00022692"/>
    </source>
</evidence>
<evidence type="ECO:0000256" key="1">
    <source>
        <dbReference type="ARBA" id="ARBA00004477"/>
    </source>
</evidence>
<organism evidence="13 14">
    <name type="scientific">Coemansia reversa (strain ATCC 12441 / NRRL 1564)</name>
    <dbReference type="NCBI Taxonomy" id="763665"/>
    <lineage>
        <taxon>Eukaryota</taxon>
        <taxon>Fungi</taxon>
        <taxon>Fungi incertae sedis</taxon>
        <taxon>Zoopagomycota</taxon>
        <taxon>Kickxellomycotina</taxon>
        <taxon>Kickxellomycetes</taxon>
        <taxon>Kickxellales</taxon>
        <taxon>Kickxellaceae</taxon>
        <taxon>Coemansia</taxon>
    </lineage>
</organism>
<dbReference type="OrthoDB" id="10252502at2759"/>
<comment type="subcellular location">
    <subcellularLocation>
        <location evidence="1 12">Endoplasmic reticulum membrane</location>
        <topology evidence="1 12">Multi-pass membrane protein</topology>
    </subcellularLocation>
</comment>
<dbReference type="STRING" id="763665.A0A2G5BGV0"/>
<evidence type="ECO:0000313" key="14">
    <source>
        <dbReference type="Proteomes" id="UP000242474"/>
    </source>
</evidence>
<evidence type="ECO:0000256" key="11">
    <source>
        <dbReference type="ARBA" id="ARBA00023136"/>
    </source>
</evidence>
<dbReference type="PANTHER" id="PTHR12468:SF2">
    <property type="entry name" value="GPI MANNOSYLTRANSFERASE 2"/>
    <property type="match status" value="1"/>
</dbReference>
<feature type="transmembrane region" description="Helical" evidence="12">
    <location>
        <begin position="21"/>
        <end position="43"/>
    </location>
</feature>